<comment type="caution">
    <text evidence="1">The sequence shown here is derived from an EMBL/GenBank/DDBJ whole genome shotgun (WGS) entry which is preliminary data.</text>
</comment>
<evidence type="ECO:0000313" key="2">
    <source>
        <dbReference type="Proteomes" id="UP000677812"/>
    </source>
</evidence>
<dbReference type="PANTHER" id="PTHR30050">
    <property type="entry name" value="CHROMOSOMAL REPLICATION INITIATOR PROTEIN DNAA"/>
    <property type="match status" value="1"/>
</dbReference>
<dbReference type="Gene3D" id="3.40.50.300">
    <property type="entry name" value="P-loop containing nucleotide triphosphate hydrolases"/>
    <property type="match status" value="1"/>
</dbReference>
<reference evidence="1 2" key="1">
    <citation type="submission" date="2021-04" db="EMBL/GenBank/DDBJ databases">
        <title>The complete genome sequence of Neokomagataea sp. TBRC 2177.</title>
        <authorList>
            <person name="Charoenyingcharoen P."/>
            <person name="Yukphan P."/>
        </authorList>
    </citation>
    <scope>NUCLEOTIDE SEQUENCE [LARGE SCALE GENOMIC DNA]</scope>
    <source>
        <strain evidence="1 2">TBRC 2177</strain>
    </source>
</reference>
<gene>
    <name evidence="1" type="ORF">KB213_00865</name>
</gene>
<dbReference type="Gene3D" id="1.10.8.60">
    <property type="match status" value="1"/>
</dbReference>
<dbReference type="SUPFAM" id="SSF52540">
    <property type="entry name" value="P-loop containing nucleoside triphosphate hydrolases"/>
    <property type="match status" value="1"/>
</dbReference>
<dbReference type="InterPro" id="IPR027417">
    <property type="entry name" value="P-loop_NTPase"/>
</dbReference>
<dbReference type="PANTHER" id="PTHR30050:SF5">
    <property type="entry name" value="DNAA REGULATORY INACTIVATOR HDA"/>
    <property type="match status" value="1"/>
</dbReference>
<dbReference type="EMBL" id="JAGRQH010000001">
    <property type="protein sequence ID" value="MBR0558614.1"/>
    <property type="molecule type" value="Genomic_DNA"/>
</dbReference>
<protein>
    <submittedName>
        <fullName evidence="1">Chromosomal replication initiator DnaA</fullName>
    </submittedName>
</protein>
<dbReference type="Proteomes" id="UP000677812">
    <property type="component" value="Unassembled WGS sequence"/>
</dbReference>
<keyword evidence="2" id="KW-1185">Reference proteome</keyword>
<evidence type="ECO:0000313" key="1">
    <source>
        <dbReference type="EMBL" id="MBR0558614.1"/>
    </source>
</evidence>
<dbReference type="RefSeq" id="WP_211679999.1">
    <property type="nucleotide sequence ID" value="NZ_JAGRQH010000001.1"/>
</dbReference>
<name>A0ABS5E3Y4_9PROT</name>
<proteinExistence type="predicted"/>
<sequence>MSRSGRADGRGEQLAFSLARHSALTAERFIPAPSNVAARAWLARPKWPDGRLWLWGAPGTGKTHLLTMWAAQHSATILNARDFIAEAKNERVRVAGHVAIDNADQAGDEATLLHLLNDALAFGDRVLMVGRLPPSRTVCVLPDLASRLRATATTATSEPEDELRARLLLSLLAGRQLVVSQQVTDWLWRHLPRTGDALVEAVQRLDDAALAKGTPITRALALSVLPDLLQPDE</sequence>
<organism evidence="1 2">
    <name type="scientific">Neokomagataea anthophila</name>
    <dbReference type="NCBI Taxonomy" id="2826925"/>
    <lineage>
        <taxon>Bacteria</taxon>
        <taxon>Pseudomonadati</taxon>
        <taxon>Pseudomonadota</taxon>
        <taxon>Alphaproteobacteria</taxon>
        <taxon>Acetobacterales</taxon>
        <taxon>Acetobacteraceae</taxon>
        <taxon>Neokomagataea</taxon>
    </lineage>
</organism>
<accession>A0ABS5E3Y4</accession>